<proteinExistence type="predicted"/>
<dbReference type="AlphaFoldDB" id="A0A226DHU2"/>
<feature type="compositionally biased region" description="Basic and acidic residues" evidence="1">
    <location>
        <begin position="324"/>
        <end position="335"/>
    </location>
</feature>
<evidence type="ECO:0000256" key="1">
    <source>
        <dbReference type="SAM" id="MobiDB-lite"/>
    </source>
</evidence>
<dbReference type="Proteomes" id="UP000198287">
    <property type="component" value="Unassembled WGS sequence"/>
</dbReference>
<feature type="compositionally biased region" description="Basic residues" evidence="1">
    <location>
        <begin position="336"/>
        <end position="374"/>
    </location>
</feature>
<name>A0A226DHU2_FOLCA</name>
<dbReference type="EMBL" id="LNIX01000019">
    <property type="protein sequence ID" value="OXA44518.1"/>
    <property type="molecule type" value="Genomic_DNA"/>
</dbReference>
<protein>
    <submittedName>
        <fullName evidence="2">Uncharacterized protein</fullName>
    </submittedName>
</protein>
<comment type="caution">
    <text evidence="2">The sequence shown here is derived from an EMBL/GenBank/DDBJ whole genome shotgun (WGS) entry which is preliminary data.</text>
</comment>
<sequence length="819" mass="92910">MPAHSDDEEDHQEQENRMRQYQQQLPPRARSPSLLSVRDIRQAPASFFQAPPPIHVDLPLGKDKIKKKEEKLGKEDRDEHPDEEEDDDDIQIIDSDPEPEPLLPIKKEEPAEVVEDDDDDDDIQCLGEQILERHEIVLRKKRKLEKVQKRVKLKKKQLGNSSAATAIPSTSTFPLPTQGRQNADGPLPPTLPGKAATPSRTNNTSHESMDGSEIFFEDTTAPPQTNGAQRESVPLPHNQPTANVPARYNIINFLYGVSPEEAPSMVTTTETYTMNGVEVRASMIPVTVKKPINMPPASSQPSVPPPTSSQVVESTEENSVNRTDNTKVDLHEPRPKHSRHKDKSRHRSRSNSRHRSSSKSRHRSSSKSRHRSSSKSRDRLRSGSDRRRSSSRTHHHTRHRHSPSRSRPPLPPQPSRERERSRHPSSFTTQIDEATRRARQNEAYLRVNSHRQSITVEQPPPRTSKPHSLFASSNPESALLRLLTSCSQCPDAVIRTRGMGTQHQKEKHNLKYCHVCYELFSCKGNVWKDHMIENHSINEGQEMTPCPFPNCPSILNFEGLYTHIGKVHLCPEEQMQTVNSRAPRGGPILIDPAPLRPSLPPPRTQPQASPQLVNNGRSTNNTPSHTRVGSQMRGQPRRSHYIQPSRPTAPTTSQQPGPAHNNRNPFVQNSLRPTHANQQTQIVQRDQHFPPPRTGPRFQGGRPPPSTIQYRQTHPPLNANQPGSTHHNPQPSQQRGEQQSSRNQPPNPVVNSPFLTPKQTGTLDTIFNKKHTIPSREKTNKIAVCWGIDIQLINDYFIHKDGLWRQNRYNQKSQRRREY</sequence>
<feature type="compositionally biased region" description="Basic and acidic residues" evidence="1">
    <location>
        <begin position="60"/>
        <end position="80"/>
    </location>
</feature>
<feature type="compositionally biased region" description="Basic and acidic residues" evidence="1">
    <location>
        <begin position="375"/>
        <end position="388"/>
    </location>
</feature>
<evidence type="ECO:0000313" key="2">
    <source>
        <dbReference type="EMBL" id="OXA44518.1"/>
    </source>
</evidence>
<feature type="compositionally biased region" description="Acidic residues" evidence="1">
    <location>
        <begin position="81"/>
        <end position="99"/>
    </location>
</feature>
<feature type="region of interest" description="Disordered" evidence="1">
    <location>
        <begin position="1"/>
        <end position="126"/>
    </location>
</feature>
<reference evidence="2 3" key="1">
    <citation type="submission" date="2015-12" db="EMBL/GenBank/DDBJ databases">
        <title>The genome of Folsomia candida.</title>
        <authorList>
            <person name="Faddeeva A."/>
            <person name="Derks M.F."/>
            <person name="Anvar Y."/>
            <person name="Smit S."/>
            <person name="Van Straalen N."/>
            <person name="Roelofs D."/>
        </authorList>
    </citation>
    <scope>NUCLEOTIDE SEQUENCE [LARGE SCALE GENOMIC DNA]</scope>
    <source>
        <strain evidence="2 3">VU population</strain>
        <tissue evidence="2">Whole body</tissue>
    </source>
</reference>
<feature type="compositionally biased region" description="Basic residues" evidence="1">
    <location>
        <begin position="389"/>
        <end position="404"/>
    </location>
</feature>
<organism evidence="2 3">
    <name type="scientific">Folsomia candida</name>
    <name type="common">Springtail</name>
    <dbReference type="NCBI Taxonomy" id="158441"/>
    <lineage>
        <taxon>Eukaryota</taxon>
        <taxon>Metazoa</taxon>
        <taxon>Ecdysozoa</taxon>
        <taxon>Arthropoda</taxon>
        <taxon>Hexapoda</taxon>
        <taxon>Collembola</taxon>
        <taxon>Entomobryomorpha</taxon>
        <taxon>Isotomoidea</taxon>
        <taxon>Isotomidae</taxon>
        <taxon>Proisotominae</taxon>
        <taxon>Folsomia</taxon>
    </lineage>
</organism>
<feature type="region of interest" description="Disordered" evidence="1">
    <location>
        <begin position="290"/>
        <end position="470"/>
    </location>
</feature>
<evidence type="ECO:0000313" key="3">
    <source>
        <dbReference type="Proteomes" id="UP000198287"/>
    </source>
</evidence>
<feature type="compositionally biased region" description="Acidic residues" evidence="1">
    <location>
        <begin position="111"/>
        <end position="123"/>
    </location>
</feature>
<keyword evidence="3" id="KW-1185">Reference proteome</keyword>
<feature type="compositionally biased region" description="Acidic residues" evidence="1">
    <location>
        <begin position="1"/>
        <end position="12"/>
    </location>
</feature>
<accession>A0A226DHU2</accession>
<feature type="compositionally biased region" description="Polar residues" evidence="1">
    <location>
        <begin position="718"/>
        <end position="760"/>
    </location>
</feature>
<feature type="region of interest" description="Disordered" evidence="1">
    <location>
        <begin position="578"/>
        <end position="760"/>
    </location>
</feature>
<feature type="compositionally biased region" description="Basic residues" evidence="1">
    <location>
        <begin position="148"/>
        <end position="157"/>
    </location>
</feature>
<feature type="compositionally biased region" description="Pro residues" evidence="1">
    <location>
        <begin position="594"/>
        <end position="604"/>
    </location>
</feature>
<feature type="compositionally biased region" description="Polar residues" evidence="1">
    <location>
        <begin position="609"/>
        <end position="633"/>
    </location>
</feature>
<feature type="compositionally biased region" description="Polar residues" evidence="1">
    <location>
        <begin position="645"/>
        <end position="684"/>
    </location>
</feature>
<feature type="compositionally biased region" description="Low complexity" evidence="1">
    <location>
        <begin position="161"/>
        <end position="172"/>
    </location>
</feature>
<gene>
    <name evidence="2" type="ORF">Fcan01_20472</name>
</gene>
<dbReference type="OMA" id="THRGPHT"/>
<feature type="region of interest" description="Disordered" evidence="1">
    <location>
        <begin position="148"/>
        <end position="243"/>
    </location>
</feature>